<evidence type="ECO:0000256" key="1">
    <source>
        <dbReference type="ARBA" id="ARBA00022694"/>
    </source>
</evidence>
<dbReference type="OrthoDB" id="196964at2"/>
<evidence type="ECO:0000256" key="5">
    <source>
        <dbReference type="ARBA" id="ARBA00022884"/>
    </source>
</evidence>
<evidence type="ECO:0000256" key="8">
    <source>
        <dbReference type="SAM" id="MobiDB-lite"/>
    </source>
</evidence>
<keyword evidence="2 6" id="KW-0540">Nuclease</keyword>
<dbReference type="GO" id="GO:0000049">
    <property type="term" value="F:tRNA binding"/>
    <property type="evidence" value="ECO:0007669"/>
    <property type="project" value="UniProtKB-UniRule"/>
</dbReference>
<gene>
    <name evidence="6" type="primary">rnpA</name>
    <name evidence="9" type="ORF">EV383_0023</name>
</gene>
<keyword evidence="5 6" id="KW-0694">RNA-binding</keyword>
<dbReference type="GO" id="GO:0004526">
    <property type="term" value="F:ribonuclease P activity"/>
    <property type="evidence" value="ECO:0007669"/>
    <property type="project" value="UniProtKB-UniRule"/>
</dbReference>
<dbReference type="NCBIfam" id="TIGR00188">
    <property type="entry name" value="rnpA"/>
    <property type="match status" value="1"/>
</dbReference>
<sequence length="134" mass="14468">MLPARARLTRRPDFASTIRRGRRAGRTRLVVHLDQTRPTDVLEHDGPRAGFVVSKAVGNAVVRHRVSRRLRHLVADRIDGLPAGAMLVVRALPPAADASSAQLGVDLDSALRAAQRPRTPRTAAPPAPNQNVSS</sequence>
<proteinExistence type="inferred from homology"/>
<keyword evidence="4 6" id="KW-0378">Hydrolase</keyword>
<name>A0A4Q7UP12_PSEST</name>
<dbReference type="PANTHER" id="PTHR33992:SF1">
    <property type="entry name" value="RIBONUCLEASE P PROTEIN COMPONENT"/>
    <property type="match status" value="1"/>
</dbReference>
<dbReference type="GO" id="GO:0001682">
    <property type="term" value="P:tRNA 5'-leader removal"/>
    <property type="evidence" value="ECO:0007669"/>
    <property type="project" value="UniProtKB-UniRule"/>
</dbReference>
<keyword evidence="10" id="KW-1185">Reference proteome</keyword>
<dbReference type="Pfam" id="PF00825">
    <property type="entry name" value="Ribonuclease_P"/>
    <property type="match status" value="1"/>
</dbReference>
<evidence type="ECO:0000313" key="10">
    <source>
        <dbReference type="Proteomes" id="UP000291591"/>
    </source>
</evidence>
<dbReference type="Gene3D" id="3.30.230.10">
    <property type="match status" value="1"/>
</dbReference>
<dbReference type="PANTHER" id="PTHR33992">
    <property type="entry name" value="RIBONUCLEASE P PROTEIN COMPONENT"/>
    <property type="match status" value="1"/>
</dbReference>
<dbReference type="InterPro" id="IPR020568">
    <property type="entry name" value="Ribosomal_Su5_D2-typ_SF"/>
</dbReference>
<evidence type="ECO:0000256" key="6">
    <source>
        <dbReference type="HAMAP-Rule" id="MF_00227"/>
    </source>
</evidence>
<dbReference type="GO" id="GO:0030677">
    <property type="term" value="C:ribonuclease P complex"/>
    <property type="evidence" value="ECO:0007669"/>
    <property type="project" value="TreeGrafter"/>
</dbReference>
<evidence type="ECO:0000256" key="3">
    <source>
        <dbReference type="ARBA" id="ARBA00022759"/>
    </source>
</evidence>
<dbReference type="GO" id="GO:0042781">
    <property type="term" value="F:3'-tRNA processing endoribonuclease activity"/>
    <property type="evidence" value="ECO:0007669"/>
    <property type="project" value="TreeGrafter"/>
</dbReference>
<dbReference type="Proteomes" id="UP000291591">
    <property type="component" value="Unassembled WGS sequence"/>
</dbReference>
<dbReference type="SUPFAM" id="SSF54211">
    <property type="entry name" value="Ribosomal protein S5 domain 2-like"/>
    <property type="match status" value="1"/>
</dbReference>
<evidence type="ECO:0000256" key="7">
    <source>
        <dbReference type="NCBIfam" id="TIGR00188"/>
    </source>
</evidence>
<comment type="similarity">
    <text evidence="6">Belongs to the RnpA family.</text>
</comment>
<dbReference type="InterPro" id="IPR014721">
    <property type="entry name" value="Ribsml_uS5_D2-typ_fold_subgr"/>
</dbReference>
<comment type="catalytic activity">
    <reaction evidence="6">
        <text>Endonucleolytic cleavage of RNA, removing 5'-extranucleotides from tRNA precursor.</text>
        <dbReference type="EC" id="3.1.26.5"/>
    </reaction>
</comment>
<dbReference type="EMBL" id="SHKL01000001">
    <property type="protein sequence ID" value="RZT83226.1"/>
    <property type="molecule type" value="Genomic_DNA"/>
</dbReference>
<reference evidence="9 10" key="1">
    <citation type="submission" date="2019-02" db="EMBL/GenBank/DDBJ databases">
        <title>Sequencing the genomes of 1000 actinobacteria strains.</title>
        <authorList>
            <person name="Klenk H.-P."/>
        </authorList>
    </citation>
    <scope>NUCLEOTIDE SEQUENCE [LARGE SCALE GENOMIC DNA]</scope>
    <source>
        <strain evidence="9 10">DSM 45779</strain>
    </source>
</reference>
<organism evidence="9 10">
    <name type="scientific">Pseudonocardia sediminis</name>
    <dbReference type="NCBI Taxonomy" id="1397368"/>
    <lineage>
        <taxon>Bacteria</taxon>
        <taxon>Bacillati</taxon>
        <taxon>Actinomycetota</taxon>
        <taxon>Actinomycetes</taxon>
        <taxon>Pseudonocardiales</taxon>
        <taxon>Pseudonocardiaceae</taxon>
        <taxon>Pseudonocardia</taxon>
    </lineage>
</organism>
<protein>
    <recommendedName>
        <fullName evidence="6 7">Ribonuclease P protein component</fullName>
        <shortName evidence="6">RNase P protein</shortName>
        <shortName evidence="6">RNaseP protein</shortName>
        <ecNumber evidence="6 7">3.1.26.5</ecNumber>
    </recommendedName>
    <alternativeName>
        <fullName evidence="6">Protein C5</fullName>
    </alternativeName>
</protein>
<dbReference type="InterPro" id="IPR000100">
    <property type="entry name" value="RNase_P"/>
</dbReference>
<comment type="caution">
    <text evidence="9">The sequence shown here is derived from an EMBL/GenBank/DDBJ whole genome shotgun (WGS) entry which is preliminary data.</text>
</comment>
<keyword evidence="1 6" id="KW-0819">tRNA processing</keyword>
<evidence type="ECO:0000256" key="2">
    <source>
        <dbReference type="ARBA" id="ARBA00022722"/>
    </source>
</evidence>
<evidence type="ECO:0000256" key="4">
    <source>
        <dbReference type="ARBA" id="ARBA00022801"/>
    </source>
</evidence>
<dbReference type="HAMAP" id="MF_00227">
    <property type="entry name" value="RNase_P"/>
    <property type="match status" value="1"/>
</dbReference>
<feature type="compositionally biased region" description="Low complexity" evidence="8">
    <location>
        <begin position="112"/>
        <end position="122"/>
    </location>
</feature>
<evidence type="ECO:0000313" key="9">
    <source>
        <dbReference type="EMBL" id="RZT83226.1"/>
    </source>
</evidence>
<feature type="region of interest" description="Disordered" evidence="8">
    <location>
        <begin position="109"/>
        <end position="134"/>
    </location>
</feature>
<comment type="subunit">
    <text evidence="6">Consists of a catalytic RNA component (M1 or rnpB) and a protein subunit.</text>
</comment>
<dbReference type="RefSeq" id="WP_130288013.1">
    <property type="nucleotide sequence ID" value="NZ_SHKL01000001.1"/>
</dbReference>
<dbReference type="EC" id="3.1.26.5" evidence="6 7"/>
<dbReference type="AlphaFoldDB" id="A0A4Q7UP12"/>
<comment type="function">
    <text evidence="6">RNaseP catalyzes the removal of the 5'-leader sequence from pre-tRNA to produce the mature 5'-terminus. It can also cleave other RNA substrates such as 4.5S RNA. The protein component plays an auxiliary but essential role in vivo by binding to the 5'-leader sequence and broadening the substrate specificity of the ribozyme.</text>
</comment>
<keyword evidence="3 6" id="KW-0255">Endonuclease</keyword>
<accession>A0A4Q7UP12</accession>